<dbReference type="InParanoid" id="V4W635"/>
<dbReference type="OrthoDB" id="185373at2759"/>
<reference evidence="1 2" key="1">
    <citation type="submission" date="2013-10" db="EMBL/GenBank/DDBJ databases">
        <authorList>
            <consortium name="International Citrus Genome Consortium"/>
            <person name="Jenkins J."/>
            <person name="Schmutz J."/>
            <person name="Prochnik S."/>
            <person name="Rokhsar D."/>
            <person name="Gmitter F."/>
            <person name="Ollitrault P."/>
            <person name="Machado M."/>
            <person name="Talon M."/>
            <person name="Wincker P."/>
            <person name="Jaillon O."/>
            <person name="Morgante M."/>
        </authorList>
    </citation>
    <scope>NUCLEOTIDE SEQUENCE</scope>
    <source>
        <strain evidence="2">cv. Clemenules</strain>
    </source>
</reference>
<proteinExistence type="predicted"/>
<dbReference type="KEGG" id="cic:CICLE_v10017425mg"/>
<dbReference type="Gramene" id="ESR61574">
    <property type="protein sequence ID" value="ESR61574"/>
    <property type="gene ID" value="CICLE_v10017425mg"/>
</dbReference>
<accession>V4W635</accession>
<organism evidence="1 2">
    <name type="scientific">Citrus clementina</name>
    <name type="common">Clementine</name>
    <name type="synonym">Citrus deliciosa x Citrus sinensis</name>
    <dbReference type="NCBI Taxonomy" id="85681"/>
    <lineage>
        <taxon>Eukaryota</taxon>
        <taxon>Viridiplantae</taxon>
        <taxon>Streptophyta</taxon>
        <taxon>Embryophyta</taxon>
        <taxon>Tracheophyta</taxon>
        <taxon>Spermatophyta</taxon>
        <taxon>Magnoliopsida</taxon>
        <taxon>eudicotyledons</taxon>
        <taxon>Gunneridae</taxon>
        <taxon>Pentapetalae</taxon>
        <taxon>rosids</taxon>
        <taxon>malvids</taxon>
        <taxon>Sapindales</taxon>
        <taxon>Rutaceae</taxon>
        <taxon>Aurantioideae</taxon>
        <taxon>Citrus</taxon>
    </lineage>
</organism>
<dbReference type="EMBL" id="KI536312">
    <property type="protein sequence ID" value="ESR61574.1"/>
    <property type="molecule type" value="Genomic_DNA"/>
</dbReference>
<keyword evidence="2" id="KW-1185">Reference proteome</keyword>
<dbReference type="Proteomes" id="UP000030687">
    <property type="component" value="Unassembled WGS sequence"/>
</dbReference>
<evidence type="ECO:0000313" key="2">
    <source>
        <dbReference type="Proteomes" id="UP000030687"/>
    </source>
</evidence>
<protein>
    <submittedName>
        <fullName evidence="1">Uncharacterized protein</fullName>
    </submittedName>
</protein>
<name>V4W635_CITCL</name>
<sequence length="63" mass="7408">MRGCHPCFSRDLSHPIVKLIDWPLCKFLQFLKAKFWGLTGLRSNTFFIHSWMLPSNILDQLSD</sequence>
<gene>
    <name evidence="1" type="ORF">CICLE_v10017425mg</name>
</gene>
<evidence type="ECO:0000313" key="1">
    <source>
        <dbReference type="EMBL" id="ESR61574.1"/>
    </source>
</evidence>
<dbReference type="AlphaFoldDB" id="V4W635"/>